<keyword evidence="2" id="KW-1185">Reference proteome</keyword>
<sequence length="57" mass="6248">MGKLYNEQPGYASAGVVSGETRTASREIGAWGRGMNMQLIFTFSQAAKQWTVLSQVH</sequence>
<protein>
    <submittedName>
        <fullName evidence="1">Uncharacterized protein</fullName>
    </submittedName>
</protein>
<organism evidence="1 2">
    <name type="scientific">Genlisea aurea</name>
    <dbReference type="NCBI Taxonomy" id="192259"/>
    <lineage>
        <taxon>Eukaryota</taxon>
        <taxon>Viridiplantae</taxon>
        <taxon>Streptophyta</taxon>
        <taxon>Embryophyta</taxon>
        <taxon>Tracheophyta</taxon>
        <taxon>Spermatophyta</taxon>
        <taxon>Magnoliopsida</taxon>
        <taxon>eudicotyledons</taxon>
        <taxon>Gunneridae</taxon>
        <taxon>Pentapetalae</taxon>
        <taxon>asterids</taxon>
        <taxon>lamiids</taxon>
        <taxon>Lamiales</taxon>
        <taxon>Lentibulariaceae</taxon>
        <taxon>Genlisea</taxon>
    </lineage>
</organism>
<dbReference type="Proteomes" id="UP000015453">
    <property type="component" value="Unassembled WGS sequence"/>
</dbReference>
<dbReference type="AlphaFoldDB" id="S8D4G8"/>
<gene>
    <name evidence="1" type="ORF">M569_00133</name>
</gene>
<reference evidence="1 2" key="1">
    <citation type="journal article" date="2013" name="BMC Genomics">
        <title>The miniature genome of a carnivorous plant Genlisea aurea contains a low number of genes and short non-coding sequences.</title>
        <authorList>
            <person name="Leushkin E.V."/>
            <person name="Sutormin R.A."/>
            <person name="Nabieva E.R."/>
            <person name="Penin A.A."/>
            <person name="Kondrashov A.S."/>
            <person name="Logacheva M.D."/>
        </authorList>
    </citation>
    <scope>NUCLEOTIDE SEQUENCE [LARGE SCALE GENOMIC DNA]</scope>
</reference>
<name>S8D4G8_9LAMI</name>
<proteinExistence type="predicted"/>
<dbReference type="EMBL" id="AUSU01000018">
    <property type="protein sequence ID" value="EPS74654.1"/>
    <property type="molecule type" value="Genomic_DNA"/>
</dbReference>
<evidence type="ECO:0000313" key="1">
    <source>
        <dbReference type="EMBL" id="EPS74654.1"/>
    </source>
</evidence>
<accession>S8D4G8</accession>
<evidence type="ECO:0000313" key="2">
    <source>
        <dbReference type="Proteomes" id="UP000015453"/>
    </source>
</evidence>
<comment type="caution">
    <text evidence="1">The sequence shown here is derived from an EMBL/GenBank/DDBJ whole genome shotgun (WGS) entry which is preliminary data.</text>
</comment>